<protein>
    <submittedName>
        <fullName evidence="1">Uncharacterized protein</fullName>
    </submittedName>
</protein>
<evidence type="ECO:0000313" key="1">
    <source>
        <dbReference type="EMBL" id="SFS73991.1"/>
    </source>
</evidence>
<dbReference type="RefSeq" id="WP_093364874.1">
    <property type="nucleotide sequence ID" value="NZ_FOZZ01000004.1"/>
</dbReference>
<accession>A0A1I6SAJ1</accession>
<organism evidence="1 2">
    <name type="scientific">Sphingobacterium wenxiniae</name>
    <dbReference type="NCBI Taxonomy" id="683125"/>
    <lineage>
        <taxon>Bacteria</taxon>
        <taxon>Pseudomonadati</taxon>
        <taxon>Bacteroidota</taxon>
        <taxon>Sphingobacteriia</taxon>
        <taxon>Sphingobacteriales</taxon>
        <taxon>Sphingobacteriaceae</taxon>
        <taxon>Sphingobacterium</taxon>
    </lineage>
</organism>
<dbReference type="AlphaFoldDB" id="A0A1I6SAJ1"/>
<sequence>METITTDHLLRKITLRFDRGIAPPEFETVALKYYQEIHDRTYAIKERVQSARHLIPGFNFQIEELAELFREARQKFDHLEVMLPTNPVKELVRTQLKNLLIKITALCDDFVPEMIEAVEEYFGYDDFIFEQDQWMNEVAFPQFRKVIQFYEDCSVDMVVFDEDLDDFRGTLGFVKRLESKYYEEMDQLIELFGVLNYDLDGFFNKVEEFDKTLIM</sequence>
<dbReference type="Proteomes" id="UP000198785">
    <property type="component" value="Unassembled WGS sequence"/>
</dbReference>
<name>A0A1I6SAJ1_9SPHI</name>
<dbReference type="STRING" id="683125.SAMN05660206_104192"/>
<gene>
    <name evidence="1" type="ORF">SAMN05660206_104192</name>
</gene>
<proteinExistence type="predicted"/>
<dbReference type="OrthoDB" id="707630at2"/>
<evidence type="ECO:0000313" key="2">
    <source>
        <dbReference type="Proteomes" id="UP000198785"/>
    </source>
</evidence>
<keyword evidence="2" id="KW-1185">Reference proteome</keyword>
<reference evidence="1 2" key="1">
    <citation type="submission" date="2016-10" db="EMBL/GenBank/DDBJ databases">
        <authorList>
            <person name="de Groot N.N."/>
        </authorList>
    </citation>
    <scope>NUCLEOTIDE SEQUENCE [LARGE SCALE GENOMIC DNA]</scope>
    <source>
        <strain evidence="1 2">DSM 22789</strain>
    </source>
</reference>
<dbReference type="EMBL" id="FOZZ01000004">
    <property type="protein sequence ID" value="SFS73991.1"/>
    <property type="molecule type" value="Genomic_DNA"/>
</dbReference>